<evidence type="ECO:0000313" key="2">
    <source>
        <dbReference type="EMBL" id="AFZ15662.1"/>
    </source>
</evidence>
<dbReference type="eggNOG" id="ENOG50333ZJ">
    <property type="taxonomic scope" value="Bacteria"/>
</dbReference>
<evidence type="ECO:0008006" key="4">
    <source>
        <dbReference type="Google" id="ProtNLM"/>
    </source>
</evidence>
<name>K9W7E5_9CYAN</name>
<accession>K9W7E5</accession>
<geneLocation type="plasmid" evidence="2 3">
    <name>pCRI9333.04</name>
</geneLocation>
<evidence type="ECO:0000313" key="3">
    <source>
        <dbReference type="Proteomes" id="UP000010472"/>
    </source>
</evidence>
<dbReference type="EMBL" id="CP003624">
    <property type="protein sequence ID" value="AFZ15662.1"/>
    <property type="molecule type" value="Genomic_DNA"/>
</dbReference>
<protein>
    <recommendedName>
        <fullName evidence="4">Alpha/beta hydrolase</fullName>
    </recommendedName>
</protein>
<keyword evidence="1" id="KW-1133">Transmembrane helix</keyword>
<dbReference type="InterPro" id="IPR029058">
    <property type="entry name" value="AB_hydrolase_fold"/>
</dbReference>
<organism evidence="2 3">
    <name type="scientific">Crinalium epipsammum PCC 9333</name>
    <dbReference type="NCBI Taxonomy" id="1173022"/>
    <lineage>
        <taxon>Bacteria</taxon>
        <taxon>Bacillati</taxon>
        <taxon>Cyanobacteriota</taxon>
        <taxon>Cyanophyceae</taxon>
        <taxon>Gomontiellales</taxon>
        <taxon>Gomontiellaceae</taxon>
        <taxon>Crinalium</taxon>
    </lineage>
</organism>
<dbReference type="PATRIC" id="fig|1173022.3.peg.5292"/>
<proteinExistence type="predicted"/>
<gene>
    <name evidence="2" type="ORF">Cri9333_4901</name>
</gene>
<dbReference type="RefSeq" id="WP_015180042.1">
    <property type="nucleotide sequence ID" value="NC_019735.1"/>
</dbReference>
<feature type="transmembrane region" description="Helical" evidence="1">
    <location>
        <begin position="118"/>
        <end position="143"/>
    </location>
</feature>
<dbReference type="SUPFAM" id="SSF53474">
    <property type="entry name" value="alpha/beta-Hydrolases"/>
    <property type="match status" value="1"/>
</dbReference>
<dbReference type="Proteomes" id="UP000010472">
    <property type="component" value="Plasmid pCRI9333.04"/>
</dbReference>
<dbReference type="AlphaFoldDB" id="K9W7E5"/>
<dbReference type="Gene3D" id="3.40.50.1820">
    <property type="entry name" value="alpha/beta hydrolase"/>
    <property type="match status" value="1"/>
</dbReference>
<reference evidence="2 3" key="1">
    <citation type="submission" date="2012-06" db="EMBL/GenBank/DDBJ databases">
        <title>Finished plasmid 4 of genome of Crinalium epipsammum PCC 9333.</title>
        <authorList>
            <consortium name="US DOE Joint Genome Institute"/>
            <person name="Gugger M."/>
            <person name="Coursin T."/>
            <person name="Rippka R."/>
            <person name="Tandeau De Marsac N."/>
            <person name="Huntemann M."/>
            <person name="Wei C.-L."/>
            <person name="Han J."/>
            <person name="Detter J.C."/>
            <person name="Han C."/>
            <person name="Tapia R."/>
            <person name="Davenport K."/>
            <person name="Daligault H."/>
            <person name="Erkkila T."/>
            <person name="Gu W."/>
            <person name="Munk A.C.C."/>
            <person name="Teshima H."/>
            <person name="Xu Y."/>
            <person name="Chain P."/>
            <person name="Chen A."/>
            <person name="Krypides N."/>
            <person name="Mavromatis K."/>
            <person name="Markowitz V."/>
            <person name="Szeto E."/>
            <person name="Ivanova N."/>
            <person name="Mikhailova N."/>
            <person name="Ovchinnikova G."/>
            <person name="Pagani I."/>
            <person name="Pati A."/>
            <person name="Goodwin L."/>
            <person name="Peters L."/>
            <person name="Pitluck S."/>
            <person name="Woyke T."/>
            <person name="Kerfeld C."/>
        </authorList>
    </citation>
    <scope>NUCLEOTIDE SEQUENCE [LARGE SCALE GENOMIC DNA]</scope>
    <source>
        <strain evidence="2 3">PCC 9333</strain>
        <plasmid evidence="3">Plasmid pCRI9333.04</plasmid>
    </source>
</reference>
<keyword evidence="2" id="KW-0614">Plasmid</keyword>
<dbReference type="OrthoDB" id="453176at2"/>
<evidence type="ECO:0000256" key="1">
    <source>
        <dbReference type="SAM" id="Phobius"/>
    </source>
</evidence>
<dbReference type="HOGENOM" id="CLU_713590_0_0_3"/>
<keyword evidence="3" id="KW-1185">Reference proteome</keyword>
<dbReference type="KEGG" id="cep:Cri9333_4901"/>
<keyword evidence="1" id="KW-0812">Transmembrane</keyword>
<feature type="transmembrane region" description="Helical" evidence="1">
    <location>
        <begin position="92"/>
        <end position="111"/>
    </location>
</feature>
<feature type="transmembrane region" description="Helical" evidence="1">
    <location>
        <begin position="172"/>
        <end position="191"/>
    </location>
</feature>
<sequence>MAFQREALIFVHGFYLGRDKNYFLDCLSTGFTEVLEFPRVEEAGEEKIAGHIGKKFKLYVGKDIYKEVDVYDASWNELFNKQLSSSDFKNKIFRGIYILLYWFFTNNWLALRKAPPLLIGLGISLLLWVYWFYGIIALAFVALGQEPTSLGFPVPKDWLEPISSFGKHMTDWSVWLIVSGVFSFVPISLIADVADFSTRYLEDNSEGKVMRAKIRKQVADKLNAVLETGFYDKVTVLAHSFGVVIATDLLADYQQEHRVRYVSMGGCLNFLSYKSRQIEKEIRKLLNNEKIETWIDFYSEQDWLCTKTPVPKKSNSEKIHHRKIHLPFSLFNQLTGKSHDHYFTNEDVLKIVLNLSNQP</sequence>
<keyword evidence="1" id="KW-0472">Membrane</keyword>